<name>A0A1L3SXP8_9HYPH</name>
<organism evidence="1 2">
    <name type="scientific">Aquibium oceanicum</name>
    <dbReference type="NCBI Taxonomy" id="1670800"/>
    <lineage>
        <taxon>Bacteria</taxon>
        <taxon>Pseudomonadati</taxon>
        <taxon>Pseudomonadota</taxon>
        <taxon>Alphaproteobacteria</taxon>
        <taxon>Hyphomicrobiales</taxon>
        <taxon>Phyllobacteriaceae</taxon>
        <taxon>Aquibium</taxon>
    </lineage>
</organism>
<protein>
    <submittedName>
        <fullName evidence="1">Uncharacterized protein</fullName>
    </submittedName>
</protein>
<keyword evidence="2" id="KW-1185">Reference proteome</keyword>
<dbReference type="EMBL" id="CP018171">
    <property type="protein sequence ID" value="APH74124.1"/>
    <property type="molecule type" value="Genomic_DNA"/>
</dbReference>
<gene>
    <name evidence="1" type="ORF">BSQ44_24205</name>
</gene>
<dbReference type="RefSeq" id="WP_072607586.1">
    <property type="nucleotide sequence ID" value="NZ_CP018171.1"/>
</dbReference>
<dbReference type="KEGG" id="meso:BSQ44_24205"/>
<dbReference type="STRING" id="1670800.BSQ44_24205"/>
<dbReference type="AlphaFoldDB" id="A0A1L3SXP8"/>
<proteinExistence type="predicted"/>
<evidence type="ECO:0000313" key="1">
    <source>
        <dbReference type="EMBL" id="APH74124.1"/>
    </source>
</evidence>
<evidence type="ECO:0000313" key="2">
    <source>
        <dbReference type="Proteomes" id="UP000182840"/>
    </source>
</evidence>
<sequence length="98" mass="11004">MTPKQKELLVEALQSDYVSLKGSGEHAAVKAMHRKGWITSDYSVNRSTITQEGKDALRLHSKPAEIFDNILLIDGRPVARIINGQTQRLEEFLADQDL</sequence>
<dbReference type="Proteomes" id="UP000182840">
    <property type="component" value="Chromosome"/>
</dbReference>
<reference evidence="2" key="1">
    <citation type="submission" date="2016-11" db="EMBL/GenBank/DDBJ databases">
        <title>Mesorhizobium oceanicum sp. nov., isolated from deep seawater in South China Sea.</title>
        <authorList>
            <person name="Fu G.-Y."/>
        </authorList>
    </citation>
    <scope>NUCLEOTIDE SEQUENCE [LARGE SCALE GENOMIC DNA]</scope>
    <source>
        <strain evidence="2">B7</strain>
    </source>
</reference>
<accession>A0A1L3SXP8</accession>